<evidence type="ECO:0000256" key="2">
    <source>
        <dbReference type="ARBA" id="ARBA00011738"/>
    </source>
</evidence>
<dbReference type="InterPro" id="IPR029149">
    <property type="entry name" value="Creatin/AminoP/Spt16_N"/>
</dbReference>
<dbReference type="Pfam" id="PF00557">
    <property type="entry name" value="Peptidase_M24"/>
    <property type="match status" value="1"/>
</dbReference>
<dbReference type="GO" id="GO:0070006">
    <property type="term" value="F:metalloaminopeptidase activity"/>
    <property type="evidence" value="ECO:0007669"/>
    <property type="project" value="InterPro"/>
</dbReference>
<dbReference type="Proteomes" id="UP000822688">
    <property type="component" value="Chromosome 8"/>
</dbReference>
<dbReference type="InterPro" id="IPR036005">
    <property type="entry name" value="Creatinase/aminopeptidase-like"/>
</dbReference>
<dbReference type="GO" id="GO:0102009">
    <property type="term" value="F:proline dipeptidase activity"/>
    <property type="evidence" value="ECO:0007669"/>
    <property type="project" value="UniProtKB-EC"/>
</dbReference>
<dbReference type="EC" id="3.4.13.9" evidence="10"/>
<dbReference type="Gene3D" id="3.40.350.10">
    <property type="entry name" value="Creatinase/prolidase N-terminal domain"/>
    <property type="match status" value="1"/>
</dbReference>
<comment type="subunit">
    <text evidence="2">Homodimer.</text>
</comment>
<reference evidence="17" key="1">
    <citation type="submission" date="2020-06" db="EMBL/GenBank/DDBJ databases">
        <title>WGS assembly of Ceratodon purpureus strain R40.</title>
        <authorList>
            <person name="Carey S.B."/>
            <person name="Jenkins J."/>
            <person name="Shu S."/>
            <person name="Lovell J.T."/>
            <person name="Sreedasyam A."/>
            <person name="Maumus F."/>
            <person name="Tiley G.P."/>
            <person name="Fernandez-Pozo N."/>
            <person name="Barry K."/>
            <person name="Chen C."/>
            <person name="Wang M."/>
            <person name="Lipzen A."/>
            <person name="Daum C."/>
            <person name="Saski C.A."/>
            <person name="Payton A.C."/>
            <person name="Mcbreen J.C."/>
            <person name="Conrad R.E."/>
            <person name="Kollar L.M."/>
            <person name="Olsson S."/>
            <person name="Huttunen S."/>
            <person name="Landis J.B."/>
            <person name="Wickett N.J."/>
            <person name="Johnson M.G."/>
            <person name="Rensing S.A."/>
            <person name="Grimwood J."/>
            <person name="Schmutz J."/>
            <person name="Mcdaniel S.F."/>
        </authorList>
    </citation>
    <scope>NUCLEOTIDE SEQUENCE</scope>
    <source>
        <strain evidence="17">R40</strain>
    </source>
</reference>
<evidence type="ECO:0000256" key="13">
    <source>
        <dbReference type="ARBA" id="ARBA00044284"/>
    </source>
</evidence>
<dbReference type="PANTHER" id="PTHR48480">
    <property type="match status" value="1"/>
</dbReference>
<name>A0A8T0H4W3_CERPU</name>
<sequence length="478" mass="53607">MEVSMELHRENREKLCRRMREKLESMGQDGNGEVLLQGGEEHNRYDTDHTPLFRQESYFAYLFGVKEPGFFGSVDVSTGVSTLFCPRLDPEYAVWLGEIQPPKYFKELYGVDEVYYVDEMADVFGVKERSSSDWKLYVLYGKNTDSGSFSKPAEFQGIEKWSVDKDVLHSVLSECRVHKSDLEIELMRYVCKVSSAAHIQVMQECKPGMTEYQLEAIFLHHVYRYGGCRHCSYTCICATGANSSVLHYGHASAPNDRLLQDGDMALLDMGAEYHFYGSDITCSFPVNGTFTNNQRIVYGAVLKAWKAVIAAIRPGVSWVDLHKLAETRILETLKENGVLQGDVEAMMESRLGAIFMPHGLGHFLGLDTHDTGGYPLGTERISAPGLKSLRTVRTLEQGMVITVEPGCYFIEALLVPALEDPVKSNFFVKPALEPFRHSGGVRLEDDILVTANGCENLTICPREIEDVEAVMKGGSWPK</sequence>
<dbReference type="EMBL" id="CM026429">
    <property type="protein sequence ID" value="KAG0565188.1"/>
    <property type="molecule type" value="Genomic_DNA"/>
</dbReference>
<evidence type="ECO:0000256" key="11">
    <source>
        <dbReference type="ARBA" id="ARBA00044141"/>
    </source>
</evidence>
<proteinExistence type="inferred from homology"/>
<dbReference type="Gene3D" id="3.90.230.10">
    <property type="entry name" value="Creatinase/methionine aminopeptidase superfamily"/>
    <property type="match status" value="1"/>
</dbReference>
<dbReference type="AlphaFoldDB" id="A0A8T0H4W3"/>
<organism evidence="17 18">
    <name type="scientific">Ceratodon purpureus</name>
    <name type="common">Fire moss</name>
    <name type="synonym">Dicranum purpureum</name>
    <dbReference type="NCBI Taxonomy" id="3225"/>
    <lineage>
        <taxon>Eukaryota</taxon>
        <taxon>Viridiplantae</taxon>
        <taxon>Streptophyta</taxon>
        <taxon>Embryophyta</taxon>
        <taxon>Bryophyta</taxon>
        <taxon>Bryophytina</taxon>
        <taxon>Bryopsida</taxon>
        <taxon>Dicranidae</taxon>
        <taxon>Pseudoditrichales</taxon>
        <taxon>Ditrichaceae</taxon>
        <taxon>Ceratodon</taxon>
    </lineage>
</organism>
<keyword evidence="7" id="KW-0482">Metalloprotease</keyword>
<protein>
    <recommendedName>
        <fullName evidence="11">Xaa-Pro dipeptidase</fullName>
        <ecNumber evidence="10">3.4.13.9</ecNumber>
    </recommendedName>
    <alternativeName>
        <fullName evidence="14">Imidodipeptidase</fullName>
    </alternativeName>
    <alternativeName>
        <fullName evidence="12">Peptidase D</fullName>
    </alternativeName>
    <alternativeName>
        <fullName evidence="13">Proline dipeptidase</fullName>
    </alternativeName>
</protein>
<keyword evidence="4" id="KW-0479">Metal-binding</keyword>
<comment type="cofactor">
    <cofactor evidence="1">
        <name>Mn(2+)</name>
        <dbReference type="ChEBI" id="CHEBI:29035"/>
    </cofactor>
</comment>
<evidence type="ECO:0000256" key="12">
    <source>
        <dbReference type="ARBA" id="ARBA00044252"/>
    </source>
</evidence>
<dbReference type="GO" id="GO:0006508">
    <property type="term" value="P:proteolysis"/>
    <property type="evidence" value="ECO:0007669"/>
    <property type="project" value="UniProtKB-KW"/>
</dbReference>
<evidence type="ECO:0000313" key="18">
    <source>
        <dbReference type="Proteomes" id="UP000822688"/>
    </source>
</evidence>
<keyword evidence="5" id="KW-0378">Hydrolase</keyword>
<evidence type="ECO:0000256" key="14">
    <source>
        <dbReference type="ARBA" id="ARBA00044351"/>
    </source>
</evidence>
<feature type="domain" description="Aminopeptidase P N-terminal" evidence="16">
    <location>
        <begin position="3"/>
        <end position="147"/>
    </location>
</feature>
<dbReference type="Pfam" id="PF05195">
    <property type="entry name" value="AMP_N"/>
    <property type="match status" value="1"/>
</dbReference>
<evidence type="ECO:0000256" key="7">
    <source>
        <dbReference type="ARBA" id="ARBA00023049"/>
    </source>
</evidence>
<evidence type="ECO:0000256" key="10">
    <source>
        <dbReference type="ARBA" id="ARBA00044051"/>
    </source>
</evidence>
<gene>
    <name evidence="17" type="ORF">KC19_8G171500</name>
</gene>
<evidence type="ECO:0000256" key="15">
    <source>
        <dbReference type="ARBA" id="ARBA00048994"/>
    </source>
</evidence>
<dbReference type="CDD" id="cd01087">
    <property type="entry name" value="Prolidase"/>
    <property type="match status" value="1"/>
</dbReference>
<dbReference type="InterPro" id="IPR052433">
    <property type="entry name" value="X-Pro_dipept-like"/>
</dbReference>
<dbReference type="SMART" id="SM01011">
    <property type="entry name" value="AMP_N"/>
    <property type="match status" value="1"/>
</dbReference>
<evidence type="ECO:0000256" key="3">
    <source>
        <dbReference type="ARBA" id="ARBA00022670"/>
    </source>
</evidence>
<comment type="caution">
    <text evidence="17">The sequence shown here is derived from an EMBL/GenBank/DDBJ whole genome shotgun (WGS) entry which is preliminary data.</text>
</comment>
<evidence type="ECO:0000256" key="8">
    <source>
        <dbReference type="ARBA" id="ARBA00023211"/>
    </source>
</evidence>
<dbReference type="SUPFAM" id="SSF55920">
    <property type="entry name" value="Creatinase/aminopeptidase"/>
    <property type="match status" value="1"/>
</dbReference>
<evidence type="ECO:0000256" key="1">
    <source>
        <dbReference type="ARBA" id="ARBA00001936"/>
    </source>
</evidence>
<dbReference type="InterPro" id="IPR007865">
    <property type="entry name" value="Aminopep_P_N"/>
</dbReference>
<dbReference type="SUPFAM" id="SSF53092">
    <property type="entry name" value="Creatinase/prolidase N-terminal domain"/>
    <property type="match status" value="1"/>
</dbReference>
<evidence type="ECO:0000256" key="4">
    <source>
        <dbReference type="ARBA" id="ARBA00022723"/>
    </source>
</evidence>
<dbReference type="OrthoDB" id="10261878at2759"/>
<keyword evidence="6" id="KW-0224">Dipeptidase</keyword>
<dbReference type="InterPro" id="IPR000994">
    <property type="entry name" value="Pept_M24"/>
</dbReference>
<comment type="similarity">
    <text evidence="9">Belongs to the peptidase M24B family. Eukaryotic-type prolidase subfamily.</text>
</comment>
<evidence type="ECO:0000256" key="5">
    <source>
        <dbReference type="ARBA" id="ARBA00022801"/>
    </source>
</evidence>
<evidence type="ECO:0000259" key="16">
    <source>
        <dbReference type="SMART" id="SM01011"/>
    </source>
</evidence>
<keyword evidence="8" id="KW-0464">Manganese</keyword>
<dbReference type="PANTHER" id="PTHR48480:SF2">
    <property type="entry name" value="PEPTIDASE D"/>
    <property type="match status" value="1"/>
</dbReference>
<evidence type="ECO:0000313" key="17">
    <source>
        <dbReference type="EMBL" id="KAG0565188.1"/>
    </source>
</evidence>
<evidence type="ECO:0000256" key="9">
    <source>
        <dbReference type="ARBA" id="ARBA00043990"/>
    </source>
</evidence>
<accession>A0A8T0H4W3</accession>
<evidence type="ECO:0000256" key="6">
    <source>
        <dbReference type="ARBA" id="ARBA00022997"/>
    </source>
</evidence>
<comment type="catalytic activity">
    <reaction evidence="15">
        <text>Xaa-L-Pro dipeptide + H2O = an L-alpha-amino acid + L-proline</text>
        <dbReference type="Rhea" id="RHEA:76407"/>
        <dbReference type="ChEBI" id="CHEBI:15377"/>
        <dbReference type="ChEBI" id="CHEBI:59869"/>
        <dbReference type="ChEBI" id="CHEBI:60039"/>
        <dbReference type="ChEBI" id="CHEBI:195196"/>
        <dbReference type="EC" id="3.4.13.9"/>
    </reaction>
</comment>
<keyword evidence="18" id="KW-1185">Reference proteome</keyword>
<keyword evidence="3" id="KW-0645">Protease</keyword>
<dbReference type="FunFam" id="3.90.230.10:FF:000002">
    <property type="entry name" value="Xaa-Pro aminopeptidase 3"/>
    <property type="match status" value="1"/>
</dbReference>
<dbReference type="GO" id="GO:0030145">
    <property type="term" value="F:manganese ion binding"/>
    <property type="evidence" value="ECO:0007669"/>
    <property type="project" value="InterPro"/>
</dbReference>